<dbReference type="EMBL" id="MVHU01000001">
    <property type="protein sequence ID" value="ORA83484.1"/>
    <property type="molecule type" value="Genomic_DNA"/>
</dbReference>
<dbReference type="STRING" id="354243.BST28_00930"/>
<reference evidence="4 6" key="2">
    <citation type="submission" date="2017-02" db="EMBL/GenBank/DDBJ databases">
        <title>The new phylogeny of genus Mycobacterium.</title>
        <authorList>
            <person name="Tortoli E."/>
            <person name="Trovato A."/>
            <person name="Cirillo D.M."/>
        </authorList>
    </citation>
    <scope>NUCLEOTIDE SEQUENCE [LARGE SCALE GENOMIC DNA]</scope>
    <source>
        <strain evidence="4 6">DSM 45093</strain>
    </source>
</reference>
<dbReference type="Proteomes" id="UP000192713">
    <property type="component" value="Unassembled WGS sequence"/>
</dbReference>
<evidence type="ECO:0000256" key="1">
    <source>
        <dbReference type="SAM" id="SignalP"/>
    </source>
</evidence>
<evidence type="ECO:0000313" key="5">
    <source>
        <dbReference type="Proteomes" id="UP000092668"/>
    </source>
</evidence>
<feature type="chain" id="PRO_5015061058" description="DUF5666 domain-containing protein" evidence="1">
    <location>
        <begin position="36"/>
        <end position="218"/>
    </location>
</feature>
<sequence length="218" mass="21690">MLMFAHPNPAPAIWSMTGAAALFAAALLVPAPAHAEGDRVIGPVSSVTGSTFEVARPTGTATVAFSDSTRIVEPVPAQLGEITAGTCIKAGATPDSAPADSGAITAKWVAISTPVDGKCPQRPGGTDAPAPPAPHRGVRGVVDSVAGNTITVTGANGQTTVTVSDDTHLRRMVTVGAGVISDGKCVAARGAKDADGVLQATRISVWAPDGDGCPEPPV</sequence>
<comment type="caution">
    <text evidence="3">The sequence shown here is derived from an EMBL/GenBank/DDBJ whole genome shotgun (WGS) entry which is preliminary data.</text>
</comment>
<evidence type="ECO:0000313" key="6">
    <source>
        <dbReference type="Proteomes" id="UP000192713"/>
    </source>
</evidence>
<feature type="signal peptide" evidence="1">
    <location>
        <begin position="1"/>
        <end position="35"/>
    </location>
</feature>
<keyword evidence="5" id="KW-1185">Reference proteome</keyword>
<keyword evidence="1" id="KW-0732">Signal</keyword>
<dbReference type="PATRIC" id="fig|354243.3.peg.3340"/>
<dbReference type="Proteomes" id="UP000092668">
    <property type="component" value="Unassembled WGS sequence"/>
</dbReference>
<dbReference type="AlphaFoldDB" id="A0A1B8SDC0"/>
<name>A0A1B8SDC0_9MYCO</name>
<evidence type="ECO:0000313" key="3">
    <source>
        <dbReference type="EMBL" id="OBY30733.1"/>
    </source>
</evidence>
<accession>A0A1B8SDC0</accession>
<dbReference type="Pfam" id="PF18914">
    <property type="entry name" value="DUF5666"/>
    <property type="match status" value="1"/>
</dbReference>
<protein>
    <recommendedName>
        <fullName evidence="2">DUF5666 domain-containing protein</fullName>
    </recommendedName>
</protein>
<feature type="domain" description="DUF5666" evidence="2">
    <location>
        <begin position="139"/>
        <end position="203"/>
    </location>
</feature>
<organism evidence="3 5">
    <name type="scientific">Mycolicibacter kumamotonensis</name>
    <dbReference type="NCBI Taxonomy" id="354243"/>
    <lineage>
        <taxon>Bacteria</taxon>
        <taxon>Bacillati</taxon>
        <taxon>Actinomycetota</taxon>
        <taxon>Actinomycetes</taxon>
        <taxon>Mycobacteriales</taxon>
        <taxon>Mycobacteriaceae</taxon>
        <taxon>Mycolicibacter</taxon>
    </lineage>
</organism>
<gene>
    <name evidence="3" type="ORF">ACT18_16150</name>
    <name evidence="4" type="ORF">BST28_00930</name>
</gene>
<reference evidence="3 5" key="1">
    <citation type="submission" date="2015-06" db="EMBL/GenBank/DDBJ databases">
        <title>Genome sequence of Mycobacterium kumamotonense strain Roo.</title>
        <authorList>
            <person name="Greninger A.L."/>
            <person name="Cunningham G."/>
            <person name="Miller S."/>
        </authorList>
    </citation>
    <scope>NUCLEOTIDE SEQUENCE [LARGE SCALE GENOMIC DNA]</scope>
    <source>
        <strain evidence="3 5">Roo</strain>
    </source>
</reference>
<dbReference type="InterPro" id="IPR043724">
    <property type="entry name" value="DUF5666"/>
</dbReference>
<proteinExistence type="predicted"/>
<evidence type="ECO:0000259" key="2">
    <source>
        <dbReference type="Pfam" id="PF18914"/>
    </source>
</evidence>
<dbReference type="OrthoDB" id="4762103at2"/>
<evidence type="ECO:0000313" key="4">
    <source>
        <dbReference type="EMBL" id="ORA83484.1"/>
    </source>
</evidence>
<dbReference type="EMBL" id="LFOE01000026">
    <property type="protein sequence ID" value="OBY30733.1"/>
    <property type="molecule type" value="Genomic_DNA"/>
</dbReference>